<evidence type="ECO:0000256" key="4">
    <source>
        <dbReference type="ARBA" id="ARBA00022692"/>
    </source>
</evidence>
<evidence type="ECO:0000259" key="8">
    <source>
        <dbReference type="PROSITE" id="PS50850"/>
    </source>
</evidence>
<dbReference type="PROSITE" id="PS50850">
    <property type="entry name" value="MFS"/>
    <property type="match status" value="1"/>
</dbReference>
<feature type="transmembrane region" description="Helical" evidence="7">
    <location>
        <begin position="21"/>
        <end position="45"/>
    </location>
</feature>
<feature type="transmembrane region" description="Helical" evidence="7">
    <location>
        <begin position="235"/>
        <end position="257"/>
    </location>
</feature>
<sequence>MNATTLAPTTGRSLSTGLGKLTLALLCAVAFLDFVDASIVNIALPDIRNDLNFSVQSLQWVPSGYLLTYGGFMLLGGRAADLFGRRRVLVAGTVTIGVSSLVGGFAGTGDLLIAARLAQGVGAALMLPAALSILTTTFPEGPERRAALGVWGGVGGLASAVGVFLGGLLTEGPGWRWVLFVNPLVCVLVLPAVFALIPADRSPGRAGRVDAVGALLATGGMLLLVHALVEAPDRGWGTVRTVGEIAAALVLLTLFLLREQRTRNPLLPLSIFRIRGLAAANVTGLIVFAGLIAMFFFLTLYMQNVLGFSPMQTGAAYLPLCLGVGVAAGVSAQLIGRVGTRPVIVSGAAIASAGLFGLSRLAVDGSYLHDLLPWLMVVSVGLGAVFVAVTTAANAGVPEDKAGLAAALLNSAQQVGSALGLAIFAAIATSRTAALGASGVAAPEALTSGFARALVVGAVFLLAAALIGLRTVNAHGEGDRREPELSGSPRR</sequence>
<keyword evidence="2" id="KW-0813">Transport</keyword>
<evidence type="ECO:0000256" key="3">
    <source>
        <dbReference type="ARBA" id="ARBA00022475"/>
    </source>
</evidence>
<keyword evidence="3" id="KW-1003">Cell membrane</keyword>
<reference evidence="10" key="1">
    <citation type="journal article" date="2019" name="Int. J. Syst. Evol. Microbiol.">
        <title>The Global Catalogue of Microorganisms (GCM) 10K type strain sequencing project: providing services to taxonomists for standard genome sequencing and annotation.</title>
        <authorList>
            <consortium name="The Broad Institute Genomics Platform"/>
            <consortium name="The Broad Institute Genome Sequencing Center for Infectious Disease"/>
            <person name="Wu L."/>
            <person name="Ma J."/>
        </authorList>
    </citation>
    <scope>NUCLEOTIDE SEQUENCE [LARGE SCALE GENOMIC DNA]</scope>
    <source>
        <strain evidence="10">JCM 32206</strain>
    </source>
</reference>
<feature type="transmembrane region" description="Helical" evidence="7">
    <location>
        <begin position="57"/>
        <end position="76"/>
    </location>
</feature>
<dbReference type="Pfam" id="PF07690">
    <property type="entry name" value="MFS_1"/>
    <property type="match status" value="1"/>
</dbReference>
<dbReference type="PRINTS" id="PR01036">
    <property type="entry name" value="TCRTETB"/>
</dbReference>
<evidence type="ECO:0000256" key="2">
    <source>
        <dbReference type="ARBA" id="ARBA00022448"/>
    </source>
</evidence>
<dbReference type="InterPro" id="IPR011701">
    <property type="entry name" value="MFS"/>
</dbReference>
<evidence type="ECO:0000313" key="9">
    <source>
        <dbReference type="EMBL" id="GAA4489421.1"/>
    </source>
</evidence>
<feature type="domain" description="Major facilitator superfamily (MFS) profile" evidence="8">
    <location>
        <begin position="22"/>
        <end position="476"/>
    </location>
</feature>
<organism evidence="9 10">
    <name type="scientific">Rhodococcus olei</name>
    <dbReference type="NCBI Taxonomy" id="2161675"/>
    <lineage>
        <taxon>Bacteria</taxon>
        <taxon>Bacillati</taxon>
        <taxon>Actinomycetota</taxon>
        <taxon>Actinomycetes</taxon>
        <taxon>Mycobacteriales</taxon>
        <taxon>Nocardiaceae</taxon>
        <taxon>Rhodococcus</taxon>
    </lineage>
</organism>
<dbReference type="InterPro" id="IPR005829">
    <property type="entry name" value="Sugar_transporter_CS"/>
</dbReference>
<dbReference type="InterPro" id="IPR036259">
    <property type="entry name" value="MFS_trans_sf"/>
</dbReference>
<keyword evidence="6 7" id="KW-0472">Membrane</keyword>
<feature type="transmembrane region" description="Helical" evidence="7">
    <location>
        <begin position="278"/>
        <end position="302"/>
    </location>
</feature>
<feature type="transmembrane region" description="Helical" evidence="7">
    <location>
        <begin position="343"/>
        <end position="362"/>
    </location>
</feature>
<dbReference type="EMBL" id="BAABFB010000075">
    <property type="protein sequence ID" value="GAA4489421.1"/>
    <property type="molecule type" value="Genomic_DNA"/>
</dbReference>
<keyword evidence="10" id="KW-1185">Reference proteome</keyword>
<gene>
    <name evidence="9" type="ORF">GCM10023094_51000</name>
</gene>
<evidence type="ECO:0000256" key="7">
    <source>
        <dbReference type="SAM" id="Phobius"/>
    </source>
</evidence>
<feature type="transmembrane region" description="Helical" evidence="7">
    <location>
        <begin position="374"/>
        <end position="397"/>
    </location>
</feature>
<dbReference type="PANTHER" id="PTHR42718">
    <property type="entry name" value="MAJOR FACILITATOR SUPERFAMILY MULTIDRUG TRANSPORTER MFSC"/>
    <property type="match status" value="1"/>
</dbReference>
<dbReference type="Gene3D" id="1.20.1720.10">
    <property type="entry name" value="Multidrug resistance protein D"/>
    <property type="match status" value="1"/>
</dbReference>
<evidence type="ECO:0000256" key="5">
    <source>
        <dbReference type="ARBA" id="ARBA00022989"/>
    </source>
</evidence>
<evidence type="ECO:0000256" key="1">
    <source>
        <dbReference type="ARBA" id="ARBA00004651"/>
    </source>
</evidence>
<evidence type="ECO:0000256" key="6">
    <source>
        <dbReference type="ARBA" id="ARBA00023136"/>
    </source>
</evidence>
<feature type="transmembrane region" description="Helical" evidence="7">
    <location>
        <begin position="209"/>
        <end position="229"/>
    </location>
</feature>
<dbReference type="InterPro" id="IPR020846">
    <property type="entry name" value="MFS_dom"/>
</dbReference>
<name>A0ABP8PL90_9NOCA</name>
<dbReference type="RefSeq" id="WP_345352308.1">
    <property type="nucleotide sequence ID" value="NZ_BAABFB010000075.1"/>
</dbReference>
<keyword evidence="5 7" id="KW-1133">Transmembrane helix</keyword>
<dbReference type="Proteomes" id="UP001501183">
    <property type="component" value="Unassembled WGS sequence"/>
</dbReference>
<feature type="transmembrane region" description="Helical" evidence="7">
    <location>
        <begin position="113"/>
        <end position="134"/>
    </location>
</feature>
<feature type="transmembrane region" description="Helical" evidence="7">
    <location>
        <begin position="314"/>
        <end position="336"/>
    </location>
</feature>
<feature type="transmembrane region" description="Helical" evidence="7">
    <location>
        <begin position="418"/>
        <end position="438"/>
    </location>
</feature>
<keyword evidence="4 7" id="KW-0812">Transmembrane</keyword>
<feature type="transmembrane region" description="Helical" evidence="7">
    <location>
        <begin position="175"/>
        <end position="197"/>
    </location>
</feature>
<dbReference type="PROSITE" id="PS00216">
    <property type="entry name" value="SUGAR_TRANSPORT_1"/>
    <property type="match status" value="1"/>
</dbReference>
<feature type="transmembrane region" description="Helical" evidence="7">
    <location>
        <begin position="146"/>
        <end position="169"/>
    </location>
</feature>
<accession>A0ABP8PL90</accession>
<proteinExistence type="predicted"/>
<comment type="subcellular location">
    <subcellularLocation>
        <location evidence="1">Cell membrane</location>
        <topology evidence="1">Multi-pass membrane protein</topology>
    </subcellularLocation>
</comment>
<feature type="transmembrane region" description="Helical" evidence="7">
    <location>
        <begin position="450"/>
        <end position="472"/>
    </location>
</feature>
<comment type="caution">
    <text evidence="9">The sequence shown here is derived from an EMBL/GenBank/DDBJ whole genome shotgun (WGS) entry which is preliminary data.</text>
</comment>
<feature type="transmembrane region" description="Helical" evidence="7">
    <location>
        <begin position="88"/>
        <end position="107"/>
    </location>
</feature>
<dbReference type="Gene3D" id="1.20.1250.20">
    <property type="entry name" value="MFS general substrate transporter like domains"/>
    <property type="match status" value="1"/>
</dbReference>
<evidence type="ECO:0000313" key="10">
    <source>
        <dbReference type="Proteomes" id="UP001501183"/>
    </source>
</evidence>
<dbReference type="SUPFAM" id="SSF103473">
    <property type="entry name" value="MFS general substrate transporter"/>
    <property type="match status" value="1"/>
</dbReference>
<dbReference type="PANTHER" id="PTHR42718:SF46">
    <property type="entry name" value="BLR6921 PROTEIN"/>
    <property type="match status" value="1"/>
</dbReference>
<dbReference type="CDD" id="cd17321">
    <property type="entry name" value="MFS_MMR_MDR_like"/>
    <property type="match status" value="1"/>
</dbReference>
<protein>
    <submittedName>
        <fullName evidence="9">MFS transporter</fullName>
    </submittedName>
</protein>